<protein>
    <submittedName>
        <fullName evidence="1">Uncharacterized protein</fullName>
    </submittedName>
</protein>
<proteinExistence type="predicted"/>
<dbReference type="EMBL" id="JAJDKZ010000017">
    <property type="protein sequence ID" value="MCB8610428.1"/>
    <property type="molecule type" value="Genomic_DNA"/>
</dbReference>
<sequence length="72" mass="8345">MTEQELNTLIELITKLNKGQYEKLRNMLDIAFSVSSESVVLEMNEEKKKIFVRGIKDDTYVGVYPLSISFKQ</sequence>
<dbReference type="Proteomes" id="UP001198439">
    <property type="component" value="Unassembled WGS sequence"/>
</dbReference>
<comment type="caution">
    <text evidence="1">The sequence shown here is derived from an EMBL/GenBank/DDBJ whole genome shotgun (WGS) entry which is preliminary data.</text>
</comment>
<evidence type="ECO:0000313" key="1">
    <source>
        <dbReference type="EMBL" id="MCB8610428.1"/>
    </source>
</evidence>
<evidence type="ECO:0000313" key="2">
    <source>
        <dbReference type="Proteomes" id="UP001198439"/>
    </source>
</evidence>
<name>A0AAW4VMR1_9FIRM</name>
<gene>
    <name evidence="1" type="ORF">LJD69_07450</name>
</gene>
<accession>A0AAW4VMR1</accession>
<dbReference type="RefSeq" id="WP_227279635.1">
    <property type="nucleotide sequence ID" value="NZ_JAJDKR010000016.1"/>
</dbReference>
<organism evidence="1 2">
    <name type="scientific">Faecalibacillus faecis</name>
    <dbReference type="NCBI Taxonomy" id="1982628"/>
    <lineage>
        <taxon>Bacteria</taxon>
        <taxon>Bacillati</taxon>
        <taxon>Bacillota</taxon>
        <taxon>Erysipelotrichia</taxon>
        <taxon>Erysipelotrichales</taxon>
        <taxon>Coprobacillaceae</taxon>
        <taxon>Faecalibacillus</taxon>
    </lineage>
</organism>
<dbReference type="AlphaFoldDB" id="A0AAW4VMR1"/>
<reference evidence="1" key="1">
    <citation type="submission" date="2021-10" db="EMBL/GenBank/DDBJ databases">
        <title>Collection of gut derived symbiotic bacterial strains cultured from healthy donors.</title>
        <authorList>
            <person name="Lin H."/>
            <person name="Littmann E."/>
            <person name="Kohout C."/>
            <person name="Pamer E.G."/>
        </authorList>
    </citation>
    <scope>NUCLEOTIDE SEQUENCE</scope>
    <source>
        <strain evidence="1">DFI.4.48</strain>
    </source>
</reference>